<dbReference type="InterPro" id="IPR007144">
    <property type="entry name" value="SSU_processome_Utp11"/>
</dbReference>
<sequence>MPFASFKNVQKRYARTHKERAQPEHRKHLGLLPKKKDFILRAREKEKKEKKMKELRRQALTRNADEFYFNMCNSVFDSERGHIPLNAGVSHTDASMKNALSMSISQLRHELQKEVAKIRRLESSTCLLYGEHELRPRRAPPRHIFFAESRSEAAEIRSSIRDGAFIQPFDCDAQVQDERHAAYTELEERITRAEQLKLLLSQREAKQNLVNNRGRKYRVISKGTKNSAPVYQFESVRSH</sequence>
<keyword evidence="4 5" id="KW-0539">Nucleus</keyword>
<organism evidence="7 8">
    <name type="scientific">Fasciolopsis buskii</name>
    <dbReference type="NCBI Taxonomy" id="27845"/>
    <lineage>
        <taxon>Eukaryota</taxon>
        <taxon>Metazoa</taxon>
        <taxon>Spiralia</taxon>
        <taxon>Lophotrochozoa</taxon>
        <taxon>Platyhelminthes</taxon>
        <taxon>Trematoda</taxon>
        <taxon>Digenea</taxon>
        <taxon>Plagiorchiida</taxon>
        <taxon>Echinostomata</taxon>
        <taxon>Echinostomatoidea</taxon>
        <taxon>Fasciolidae</taxon>
        <taxon>Fasciolopsis</taxon>
    </lineage>
</organism>
<evidence type="ECO:0000313" key="7">
    <source>
        <dbReference type="EMBL" id="KAA0188080.1"/>
    </source>
</evidence>
<dbReference type="GO" id="GO:0006364">
    <property type="term" value="P:rRNA processing"/>
    <property type="evidence" value="ECO:0007669"/>
    <property type="project" value="UniProtKB-UniRule"/>
</dbReference>
<dbReference type="Proteomes" id="UP000728185">
    <property type="component" value="Unassembled WGS sequence"/>
</dbReference>
<evidence type="ECO:0000256" key="5">
    <source>
        <dbReference type="PIRNR" id="PIRNR015952"/>
    </source>
</evidence>
<comment type="caution">
    <text evidence="7">The sequence shown here is derived from an EMBL/GenBank/DDBJ whole genome shotgun (WGS) entry which is preliminary data.</text>
</comment>
<reference evidence="7" key="1">
    <citation type="submission" date="2019-05" db="EMBL/GenBank/DDBJ databases">
        <title>Annotation for the trematode Fasciolopsis buski.</title>
        <authorList>
            <person name="Choi Y.-J."/>
        </authorList>
    </citation>
    <scope>NUCLEOTIDE SEQUENCE</scope>
    <source>
        <strain evidence="7">HT</strain>
        <tissue evidence="7">Whole worm</tissue>
    </source>
</reference>
<comment type="function">
    <text evidence="5">Involved in nucleolar processing of pre-18S ribosomal RNA.</text>
</comment>
<protein>
    <recommendedName>
        <fullName evidence="5">U3 small nucleolar RNA-associated protein 11</fullName>
        <shortName evidence="5">U3 snoRNA-associated protein 11</shortName>
    </recommendedName>
</protein>
<dbReference type="PANTHER" id="PTHR12838:SF0">
    <property type="entry name" value="U3 SMALL NUCLEOLAR RNA-ASSOCIATED PROTEIN 11-RELATED"/>
    <property type="match status" value="1"/>
</dbReference>
<comment type="subunit">
    <text evidence="5">Component of the ribosomal small subunit (SSU) processome.</text>
</comment>
<feature type="region of interest" description="Disordered" evidence="6">
    <location>
        <begin position="1"/>
        <end position="24"/>
    </location>
</feature>
<dbReference type="PIRSF" id="PIRSF015952">
    <property type="entry name" value="U3snoRNP11"/>
    <property type="match status" value="1"/>
</dbReference>
<dbReference type="Pfam" id="PF03998">
    <property type="entry name" value="Utp11"/>
    <property type="match status" value="1"/>
</dbReference>
<evidence type="ECO:0000256" key="2">
    <source>
        <dbReference type="ARBA" id="ARBA00008105"/>
    </source>
</evidence>
<gene>
    <name evidence="7" type="ORF">FBUS_04027</name>
</gene>
<dbReference type="GO" id="GO:0032040">
    <property type="term" value="C:small-subunit processome"/>
    <property type="evidence" value="ECO:0007669"/>
    <property type="project" value="UniProtKB-UniRule"/>
</dbReference>
<evidence type="ECO:0000256" key="6">
    <source>
        <dbReference type="SAM" id="MobiDB-lite"/>
    </source>
</evidence>
<evidence type="ECO:0000256" key="3">
    <source>
        <dbReference type="ARBA" id="ARBA00022552"/>
    </source>
</evidence>
<dbReference type="OrthoDB" id="29058at2759"/>
<evidence type="ECO:0000313" key="8">
    <source>
        <dbReference type="Proteomes" id="UP000728185"/>
    </source>
</evidence>
<comment type="subcellular location">
    <subcellularLocation>
        <location evidence="1 5">Nucleus</location>
        <location evidence="1 5">Nucleolus</location>
    </subcellularLocation>
</comment>
<dbReference type="EMBL" id="LUCM01008679">
    <property type="protein sequence ID" value="KAA0188080.1"/>
    <property type="molecule type" value="Genomic_DNA"/>
</dbReference>
<keyword evidence="3 5" id="KW-0698">rRNA processing</keyword>
<name>A0A8E0VGD7_9TREM</name>
<accession>A0A8E0VGD7</accession>
<keyword evidence="8" id="KW-1185">Reference proteome</keyword>
<dbReference type="AlphaFoldDB" id="A0A8E0VGD7"/>
<evidence type="ECO:0000256" key="1">
    <source>
        <dbReference type="ARBA" id="ARBA00004604"/>
    </source>
</evidence>
<dbReference type="PANTHER" id="PTHR12838">
    <property type="entry name" value="U3 SMALL NUCLEOLAR RNA-ASSOCIATED PROTEIN 11"/>
    <property type="match status" value="1"/>
</dbReference>
<evidence type="ECO:0000256" key="4">
    <source>
        <dbReference type="ARBA" id="ARBA00023242"/>
    </source>
</evidence>
<comment type="similarity">
    <text evidence="2 5">Belongs to the UTP11 family.</text>
</comment>
<feature type="compositionally biased region" description="Basic residues" evidence="6">
    <location>
        <begin position="9"/>
        <end position="18"/>
    </location>
</feature>
<proteinExistence type="inferred from homology"/>